<dbReference type="AlphaFoldDB" id="A0AAD9UHP4"/>
<name>A0AAD9UHP4_RIDPI</name>
<evidence type="ECO:0000313" key="1">
    <source>
        <dbReference type="EMBL" id="KAK2189746.1"/>
    </source>
</evidence>
<organism evidence="1 2">
    <name type="scientific">Ridgeia piscesae</name>
    <name type="common">Tubeworm</name>
    <dbReference type="NCBI Taxonomy" id="27915"/>
    <lineage>
        <taxon>Eukaryota</taxon>
        <taxon>Metazoa</taxon>
        <taxon>Spiralia</taxon>
        <taxon>Lophotrochozoa</taxon>
        <taxon>Annelida</taxon>
        <taxon>Polychaeta</taxon>
        <taxon>Sedentaria</taxon>
        <taxon>Canalipalpata</taxon>
        <taxon>Sabellida</taxon>
        <taxon>Siboglinidae</taxon>
        <taxon>Ridgeia</taxon>
    </lineage>
</organism>
<reference evidence="1" key="1">
    <citation type="journal article" date="2023" name="Mol. Biol. Evol.">
        <title>Third-Generation Sequencing Reveals the Adaptive Role of the Epigenome in Three Deep-Sea Polychaetes.</title>
        <authorList>
            <person name="Perez M."/>
            <person name="Aroh O."/>
            <person name="Sun Y."/>
            <person name="Lan Y."/>
            <person name="Juniper S.K."/>
            <person name="Young C.R."/>
            <person name="Angers B."/>
            <person name="Qian P.Y."/>
        </authorList>
    </citation>
    <scope>NUCLEOTIDE SEQUENCE</scope>
    <source>
        <strain evidence="1">R07B-5</strain>
    </source>
</reference>
<proteinExistence type="predicted"/>
<comment type="caution">
    <text evidence="1">The sequence shown here is derived from an EMBL/GenBank/DDBJ whole genome shotgun (WGS) entry which is preliminary data.</text>
</comment>
<dbReference type="Proteomes" id="UP001209878">
    <property type="component" value="Unassembled WGS sequence"/>
</dbReference>
<keyword evidence="2" id="KW-1185">Reference proteome</keyword>
<gene>
    <name evidence="1" type="ORF">NP493_98g03022</name>
</gene>
<protein>
    <submittedName>
        <fullName evidence="1">Uncharacterized protein</fullName>
    </submittedName>
</protein>
<sequence length="82" mass="9130">MRPLDTTFFKSMKTAYNNAVDSWMVTNPGRRMSFYDMAGVFNTTWPATNQPPLTNQSQDSGHVVGGLTTQMSSLTTILLQHS</sequence>
<accession>A0AAD9UHP4</accession>
<dbReference type="EMBL" id="JAODUO010000098">
    <property type="protein sequence ID" value="KAK2189746.1"/>
    <property type="molecule type" value="Genomic_DNA"/>
</dbReference>
<evidence type="ECO:0000313" key="2">
    <source>
        <dbReference type="Proteomes" id="UP001209878"/>
    </source>
</evidence>